<keyword evidence="2" id="KW-0479">Metal-binding</keyword>
<reference evidence="10" key="2">
    <citation type="submission" date="2023-05" db="EMBL/GenBank/DDBJ databases">
        <authorList>
            <person name="Fouks B."/>
        </authorList>
    </citation>
    <scope>NUCLEOTIDE SEQUENCE</scope>
    <source>
        <strain evidence="10">Stay&amp;Tobe</strain>
        <tissue evidence="10">Testes</tissue>
    </source>
</reference>
<protein>
    <recommendedName>
        <fullName evidence="9">GRF-type domain-containing protein</fullName>
    </recommendedName>
</protein>
<dbReference type="CDD" id="cd06133">
    <property type="entry name" value="ERI-1_3'hExo_like"/>
    <property type="match status" value="1"/>
</dbReference>
<evidence type="ECO:0000313" key="11">
    <source>
        <dbReference type="Proteomes" id="UP001233999"/>
    </source>
</evidence>
<name>A0AAD7ZI02_DIPPU</name>
<feature type="non-terminal residue" evidence="10">
    <location>
        <position position="401"/>
    </location>
</feature>
<reference evidence="10" key="1">
    <citation type="journal article" date="2023" name="IScience">
        <title>Live-bearing cockroach genome reveals convergent evolutionary mechanisms linked to viviparity in insects and beyond.</title>
        <authorList>
            <person name="Fouks B."/>
            <person name="Harrison M.C."/>
            <person name="Mikhailova A.A."/>
            <person name="Marchal E."/>
            <person name="English S."/>
            <person name="Carruthers M."/>
            <person name="Jennings E.C."/>
            <person name="Chiamaka E.L."/>
            <person name="Frigard R.A."/>
            <person name="Pippel M."/>
            <person name="Attardo G.M."/>
            <person name="Benoit J.B."/>
            <person name="Bornberg-Bauer E."/>
            <person name="Tobe S.S."/>
        </authorList>
    </citation>
    <scope>NUCLEOTIDE SEQUENCE</scope>
    <source>
        <strain evidence="10">Stay&amp;Tobe</strain>
    </source>
</reference>
<dbReference type="InterPro" id="IPR010666">
    <property type="entry name" value="Znf_GRF"/>
</dbReference>
<gene>
    <name evidence="10" type="ORF">L9F63_004066</name>
</gene>
<feature type="region of interest" description="Disordered" evidence="8">
    <location>
        <begin position="264"/>
        <end position="290"/>
    </location>
</feature>
<evidence type="ECO:0000256" key="5">
    <source>
        <dbReference type="ARBA" id="ARBA00022833"/>
    </source>
</evidence>
<keyword evidence="6" id="KW-0269">Exonuclease</keyword>
<feature type="compositionally biased region" description="Polar residues" evidence="8">
    <location>
        <begin position="264"/>
        <end position="287"/>
    </location>
</feature>
<keyword evidence="1" id="KW-0540">Nuclease</keyword>
<keyword evidence="5" id="KW-0862">Zinc</keyword>
<evidence type="ECO:0000256" key="3">
    <source>
        <dbReference type="ARBA" id="ARBA00022771"/>
    </source>
</evidence>
<comment type="caution">
    <text evidence="10">The sequence shown here is derived from an EMBL/GenBank/DDBJ whole genome shotgun (WGS) entry which is preliminary data.</text>
</comment>
<dbReference type="PANTHER" id="PTHR23044:SF61">
    <property type="entry name" value="3'-5' EXORIBONUCLEASE 1-RELATED"/>
    <property type="match status" value="1"/>
</dbReference>
<dbReference type="InterPro" id="IPR012337">
    <property type="entry name" value="RNaseH-like_sf"/>
</dbReference>
<evidence type="ECO:0000256" key="2">
    <source>
        <dbReference type="ARBA" id="ARBA00022723"/>
    </source>
</evidence>
<evidence type="ECO:0000313" key="10">
    <source>
        <dbReference type="EMBL" id="KAJ9580253.1"/>
    </source>
</evidence>
<dbReference type="GO" id="GO:0003676">
    <property type="term" value="F:nucleic acid binding"/>
    <property type="evidence" value="ECO:0007669"/>
    <property type="project" value="InterPro"/>
</dbReference>
<evidence type="ECO:0000256" key="8">
    <source>
        <dbReference type="SAM" id="MobiDB-lite"/>
    </source>
</evidence>
<evidence type="ECO:0000256" key="1">
    <source>
        <dbReference type="ARBA" id="ARBA00022722"/>
    </source>
</evidence>
<keyword evidence="3 7" id="KW-0863">Zinc-finger</keyword>
<dbReference type="GO" id="GO:0008270">
    <property type="term" value="F:zinc ion binding"/>
    <property type="evidence" value="ECO:0007669"/>
    <property type="project" value="UniProtKB-KW"/>
</dbReference>
<dbReference type="InterPro" id="IPR036397">
    <property type="entry name" value="RNaseH_sf"/>
</dbReference>
<organism evidence="10 11">
    <name type="scientific">Diploptera punctata</name>
    <name type="common">Pacific beetle cockroach</name>
    <dbReference type="NCBI Taxonomy" id="6984"/>
    <lineage>
        <taxon>Eukaryota</taxon>
        <taxon>Metazoa</taxon>
        <taxon>Ecdysozoa</taxon>
        <taxon>Arthropoda</taxon>
        <taxon>Hexapoda</taxon>
        <taxon>Insecta</taxon>
        <taxon>Pterygota</taxon>
        <taxon>Neoptera</taxon>
        <taxon>Polyneoptera</taxon>
        <taxon>Dictyoptera</taxon>
        <taxon>Blattodea</taxon>
        <taxon>Blaberoidea</taxon>
        <taxon>Blaberidae</taxon>
        <taxon>Diplopterinae</taxon>
        <taxon>Diploptera</taxon>
    </lineage>
</organism>
<dbReference type="Pfam" id="PF00929">
    <property type="entry name" value="RNase_T"/>
    <property type="match status" value="1"/>
</dbReference>
<dbReference type="Pfam" id="PF06839">
    <property type="entry name" value="Zn_ribbon_GRF"/>
    <property type="match status" value="1"/>
</dbReference>
<dbReference type="SMART" id="SM00479">
    <property type="entry name" value="EXOIII"/>
    <property type="match status" value="1"/>
</dbReference>
<evidence type="ECO:0000259" key="9">
    <source>
        <dbReference type="PROSITE" id="PS51999"/>
    </source>
</evidence>
<accession>A0AAD7ZI02</accession>
<keyword evidence="4" id="KW-0378">Hydrolase</keyword>
<dbReference type="SUPFAM" id="SSF53098">
    <property type="entry name" value="Ribonuclease H-like"/>
    <property type="match status" value="1"/>
</dbReference>
<feature type="domain" description="GRF-type" evidence="9">
    <location>
        <begin position="355"/>
        <end position="401"/>
    </location>
</feature>
<dbReference type="AlphaFoldDB" id="A0AAD7ZI02"/>
<dbReference type="PANTHER" id="PTHR23044">
    <property type="entry name" value="3'-5' EXONUCLEASE ERI1-RELATED"/>
    <property type="match status" value="1"/>
</dbReference>
<dbReference type="PROSITE" id="PS51999">
    <property type="entry name" value="ZF_GRF"/>
    <property type="match status" value="1"/>
</dbReference>
<dbReference type="EMBL" id="JASPKZ010008351">
    <property type="protein sequence ID" value="KAJ9580253.1"/>
    <property type="molecule type" value="Genomic_DNA"/>
</dbReference>
<evidence type="ECO:0000256" key="4">
    <source>
        <dbReference type="ARBA" id="ARBA00022801"/>
    </source>
</evidence>
<proteinExistence type="predicted"/>
<keyword evidence="11" id="KW-1185">Reference proteome</keyword>
<dbReference type="InterPro" id="IPR051274">
    <property type="entry name" value="3-5_Exoribonuclease"/>
</dbReference>
<evidence type="ECO:0000256" key="6">
    <source>
        <dbReference type="ARBA" id="ARBA00022839"/>
    </source>
</evidence>
<evidence type="ECO:0000256" key="7">
    <source>
        <dbReference type="PROSITE-ProRule" id="PRU01343"/>
    </source>
</evidence>
<dbReference type="InterPro" id="IPR013520">
    <property type="entry name" value="Ribonucl_H"/>
</dbReference>
<dbReference type="GO" id="GO:0000175">
    <property type="term" value="F:3'-5'-RNA exonuclease activity"/>
    <property type="evidence" value="ECO:0007669"/>
    <property type="project" value="InterPro"/>
</dbReference>
<dbReference type="Gene3D" id="3.30.420.10">
    <property type="entry name" value="Ribonuclease H-like superfamily/Ribonuclease H"/>
    <property type="match status" value="1"/>
</dbReference>
<sequence>ELNHIEVVHINTSSMLKGSANQSFQYLIVIDFESTCWKDKLGNQPEIIEFPAVLINLSTGMIEEEFQQYVMPSENPVLSEFCTNLTGIKQDDVDAGVPLGTCLLIFSRWIKQISEKRKLIFHESRTVNDKQNICTFVTWSDWDLSVCLHNECVRKHLHKPDILSQWIDIRATYKEFYKRRPQGLRGALSELGLPFEGREHSGLCDARNTAFLAWRMVQDGAILKITKQLKQNTKTSVTPVISTSSKSERKLKTVQKPSRQPFKTLNISTTEQRNRSITSKDSNSMQDTPERFKKSYNLRKTVLKKEIQHNSIKNINLPKCISTPVIKQESHVGNLTTPNGTITPSSSCKRTPPLCKCGCRSTRKFVSMPGPNHGRSFFTCSKRKSLGMIKSTGCGFFCWDS</sequence>
<dbReference type="InterPro" id="IPR047201">
    <property type="entry name" value="ERI-1_3'hExo-like"/>
</dbReference>
<dbReference type="Proteomes" id="UP001233999">
    <property type="component" value="Unassembled WGS sequence"/>
</dbReference>